<keyword evidence="3" id="KW-1185">Reference proteome</keyword>
<accession>A0A7M2TET1</accession>
<keyword evidence="1" id="KW-1133">Transmembrane helix</keyword>
<dbReference type="RefSeq" id="WP_189696749.1">
    <property type="nucleotide sequence ID" value="NZ_BMTA01000003.1"/>
</dbReference>
<dbReference type="KEGG" id="schf:IPT68_11480"/>
<keyword evidence="1" id="KW-0812">Transmembrane</keyword>
<evidence type="ECO:0000313" key="2">
    <source>
        <dbReference type="EMBL" id="QOV46463.1"/>
    </source>
</evidence>
<protein>
    <submittedName>
        <fullName evidence="2">Uncharacterized protein</fullName>
    </submittedName>
</protein>
<evidence type="ECO:0000313" key="3">
    <source>
        <dbReference type="Proteomes" id="UP000594008"/>
    </source>
</evidence>
<dbReference type="Proteomes" id="UP000594008">
    <property type="component" value="Chromosome"/>
</dbReference>
<dbReference type="AlphaFoldDB" id="A0A7M2TET1"/>
<name>A0A7M2TET1_STRCW</name>
<dbReference type="EMBL" id="CP063374">
    <property type="protein sequence ID" value="QOV46463.1"/>
    <property type="molecule type" value="Genomic_DNA"/>
</dbReference>
<keyword evidence="1" id="KW-0472">Membrane</keyword>
<feature type="transmembrane region" description="Helical" evidence="1">
    <location>
        <begin position="7"/>
        <end position="25"/>
    </location>
</feature>
<proteinExistence type="predicted"/>
<gene>
    <name evidence="2" type="ORF">IPT68_11480</name>
</gene>
<reference evidence="2 3" key="1">
    <citation type="submission" date="2020-10" db="EMBL/GenBank/DDBJ databases">
        <title>Streptomyces chromofuscus complate genome analysis.</title>
        <authorList>
            <person name="Anwar N."/>
        </authorList>
    </citation>
    <scope>NUCLEOTIDE SEQUENCE [LARGE SCALE GENOMIC DNA]</scope>
    <source>
        <strain evidence="2 3">DSM 40273</strain>
    </source>
</reference>
<sequence>MRWRNTLAVLGLLPLNTLLVGYGWLAAGMTAWAAGFGPEPYRPPMAELGAACGGVALIGVVLWWAGLRRAAAFQAVPLLALLALMLG</sequence>
<organism evidence="2 3">
    <name type="scientific">Streptomyces chromofuscus</name>
    <dbReference type="NCBI Taxonomy" id="42881"/>
    <lineage>
        <taxon>Bacteria</taxon>
        <taxon>Bacillati</taxon>
        <taxon>Actinomycetota</taxon>
        <taxon>Actinomycetes</taxon>
        <taxon>Kitasatosporales</taxon>
        <taxon>Streptomycetaceae</taxon>
        <taxon>Streptomyces</taxon>
    </lineage>
</organism>
<feature type="transmembrane region" description="Helical" evidence="1">
    <location>
        <begin position="45"/>
        <end position="65"/>
    </location>
</feature>
<evidence type="ECO:0000256" key="1">
    <source>
        <dbReference type="SAM" id="Phobius"/>
    </source>
</evidence>